<dbReference type="EMBL" id="JH000282">
    <property type="protein sequence ID" value="EGV93741.1"/>
    <property type="molecule type" value="Genomic_DNA"/>
</dbReference>
<name>G3HCK4_CRIGR</name>
<protein>
    <submittedName>
        <fullName evidence="2">Uncharacterized protein</fullName>
    </submittedName>
</protein>
<accession>G3HCK4</accession>
<keyword evidence="1" id="KW-0472">Membrane</keyword>
<sequence length="62" mass="6757">MWSLYFNFQSLVLVTTVFSVSVFGLNSIPLNTILVGPPTAGTPSSESSFYLVNTPQLQNLMS</sequence>
<evidence type="ECO:0000313" key="3">
    <source>
        <dbReference type="Proteomes" id="UP000001075"/>
    </source>
</evidence>
<feature type="transmembrane region" description="Helical" evidence="1">
    <location>
        <begin position="6"/>
        <end position="25"/>
    </location>
</feature>
<proteinExistence type="predicted"/>
<gene>
    <name evidence="2" type="ORF">I79_008215</name>
</gene>
<organism evidence="2 3">
    <name type="scientific">Cricetulus griseus</name>
    <name type="common">Chinese hamster</name>
    <name type="synonym">Cricetulus barabensis griseus</name>
    <dbReference type="NCBI Taxonomy" id="10029"/>
    <lineage>
        <taxon>Eukaryota</taxon>
        <taxon>Metazoa</taxon>
        <taxon>Chordata</taxon>
        <taxon>Craniata</taxon>
        <taxon>Vertebrata</taxon>
        <taxon>Euteleostomi</taxon>
        <taxon>Mammalia</taxon>
        <taxon>Eutheria</taxon>
        <taxon>Euarchontoglires</taxon>
        <taxon>Glires</taxon>
        <taxon>Rodentia</taxon>
        <taxon>Myomorpha</taxon>
        <taxon>Muroidea</taxon>
        <taxon>Cricetidae</taxon>
        <taxon>Cricetinae</taxon>
        <taxon>Cricetulus</taxon>
    </lineage>
</organism>
<keyword evidence="1" id="KW-1133">Transmembrane helix</keyword>
<evidence type="ECO:0000256" key="1">
    <source>
        <dbReference type="SAM" id="Phobius"/>
    </source>
</evidence>
<reference evidence="3" key="1">
    <citation type="journal article" date="2011" name="Nat. Biotechnol.">
        <title>The genomic sequence of the Chinese hamster ovary (CHO)-K1 cell line.</title>
        <authorList>
            <person name="Xu X."/>
            <person name="Nagarajan H."/>
            <person name="Lewis N.E."/>
            <person name="Pan S."/>
            <person name="Cai Z."/>
            <person name="Liu X."/>
            <person name="Chen W."/>
            <person name="Xie M."/>
            <person name="Wang W."/>
            <person name="Hammond S."/>
            <person name="Andersen M.R."/>
            <person name="Neff N."/>
            <person name="Passarelli B."/>
            <person name="Koh W."/>
            <person name="Fan H.C."/>
            <person name="Wang J."/>
            <person name="Gui Y."/>
            <person name="Lee K.H."/>
            <person name="Betenbaugh M.J."/>
            <person name="Quake S.R."/>
            <person name="Famili I."/>
            <person name="Palsson B.O."/>
            <person name="Wang J."/>
        </authorList>
    </citation>
    <scope>NUCLEOTIDE SEQUENCE [LARGE SCALE GENOMIC DNA]</scope>
    <source>
        <strain evidence="3">CHO K1 cell line</strain>
    </source>
</reference>
<dbReference type="GlyGen" id="G3HCK4">
    <property type="glycosylation" value="1 site"/>
</dbReference>
<dbReference type="Proteomes" id="UP000001075">
    <property type="component" value="Unassembled WGS sequence"/>
</dbReference>
<keyword evidence="1" id="KW-0812">Transmembrane</keyword>
<dbReference type="AlphaFoldDB" id="G3HCK4"/>
<evidence type="ECO:0000313" key="2">
    <source>
        <dbReference type="EMBL" id="EGV93741.1"/>
    </source>
</evidence>
<dbReference type="InParanoid" id="G3HCK4"/>